<dbReference type="SUPFAM" id="SSF56059">
    <property type="entry name" value="Glutathione synthetase ATP-binding domain-like"/>
    <property type="match status" value="1"/>
</dbReference>
<proteinExistence type="predicted"/>
<protein>
    <submittedName>
        <fullName evidence="2">RimK Glutathione synthase/Ribosomal protein S6 modification enzyme (Glutaminyl transferase)</fullName>
    </submittedName>
</protein>
<dbReference type="GO" id="GO:0016879">
    <property type="term" value="F:ligase activity, forming carbon-nitrogen bonds"/>
    <property type="evidence" value="ECO:0007669"/>
    <property type="project" value="TreeGrafter"/>
</dbReference>
<evidence type="ECO:0000313" key="2">
    <source>
        <dbReference type="EMBL" id="CAB4140725.1"/>
    </source>
</evidence>
<reference evidence="2" key="1">
    <citation type="submission" date="2020-04" db="EMBL/GenBank/DDBJ databases">
        <authorList>
            <person name="Chiriac C."/>
            <person name="Salcher M."/>
            <person name="Ghai R."/>
            <person name="Kavagutti S V."/>
        </authorList>
    </citation>
    <scope>NUCLEOTIDE SEQUENCE</scope>
</reference>
<dbReference type="GO" id="GO:0016740">
    <property type="term" value="F:transferase activity"/>
    <property type="evidence" value="ECO:0007669"/>
    <property type="project" value="UniProtKB-KW"/>
</dbReference>
<dbReference type="Gene3D" id="3.30.470.20">
    <property type="entry name" value="ATP-grasp fold, B domain"/>
    <property type="match status" value="1"/>
</dbReference>
<name>A0A6J5M1A8_9CAUD</name>
<dbReference type="PANTHER" id="PTHR21621:SF0">
    <property type="entry name" value="BETA-CITRYLGLUTAMATE SYNTHASE B-RELATED"/>
    <property type="match status" value="1"/>
</dbReference>
<dbReference type="Gene3D" id="3.30.1490.20">
    <property type="entry name" value="ATP-grasp fold, A domain"/>
    <property type="match status" value="1"/>
</dbReference>
<dbReference type="GO" id="GO:0005524">
    <property type="term" value="F:ATP binding"/>
    <property type="evidence" value="ECO:0007669"/>
    <property type="project" value="InterPro"/>
</dbReference>
<dbReference type="Gene3D" id="3.40.50.20">
    <property type="match status" value="1"/>
</dbReference>
<accession>A0A6J5M1A8</accession>
<organism evidence="2">
    <name type="scientific">uncultured Caudovirales phage</name>
    <dbReference type="NCBI Taxonomy" id="2100421"/>
    <lineage>
        <taxon>Viruses</taxon>
        <taxon>Duplodnaviria</taxon>
        <taxon>Heunggongvirae</taxon>
        <taxon>Uroviricota</taxon>
        <taxon>Caudoviricetes</taxon>
        <taxon>Peduoviridae</taxon>
        <taxon>Maltschvirus</taxon>
        <taxon>Maltschvirus maltsch</taxon>
    </lineage>
</organism>
<gene>
    <name evidence="2" type="ORF">UFOVP395_60</name>
</gene>
<dbReference type="InterPro" id="IPR011761">
    <property type="entry name" value="ATP-grasp"/>
</dbReference>
<keyword evidence="2" id="KW-0808">Transferase</keyword>
<dbReference type="Pfam" id="PF08443">
    <property type="entry name" value="RimK"/>
    <property type="match status" value="1"/>
</dbReference>
<dbReference type="PANTHER" id="PTHR21621">
    <property type="entry name" value="RIBOSOMAL PROTEIN S6 MODIFICATION PROTEIN"/>
    <property type="match status" value="1"/>
</dbReference>
<dbReference type="PROSITE" id="PS50975">
    <property type="entry name" value="ATP_GRASP"/>
    <property type="match status" value="1"/>
</dbReference>
<dbReference type="EMBL" id="LR796380">
    <property type="protein sequence ID" value="CAB4140725.1"/>
    <property type="molecule type" value="Genomic_DNA"/>
</dbReference>
<dbReference type="InterPro" id="IPR013815">
    <property type="entry name" value="ATP_grasp_subdomain_1"/>
</dbReference>
<evidence type="ECO:0000259" key="1">
    <source>
        <dbReference type="PROSITE" id="PS50975"/>
    </source>
</evidence>
<feature type="domain" description="ATP-grasp" evidence="1">
    <location>
        <begin position="110"/>
        <end position="302"/>
    </location>
</feature>
<dbReference type="InterPro" id="IPR013651">
    <property type="entry name" value="ATP-grasp_RimK-type"/>
</dbReference>
<dbReference type="GO" id="GO:0046872">
    <property type="term" value="F:metal ion binding"/>
    <property type="evidence" value="ECO:0007669"/>
    <property type="project" value="InterPro"/>
</dbReference>
<sequence length="306" mass="34077">MKTAWVIHHSEPSPSYNSSELVRAFTEKGVGVSLIDFNKFAIVNDVLTYDEQVLDQPNYVVFANQTLTILGAEAYAQRNKILEKLSTFTNTTFINKPLAHAATSNKIIVYQKLNSAGIAYPKTEFINANPERDVLSLMVGRVGEYPIVVKHPISFEGAGVELCEDADSVVAAIHRLRTNSLVKVGTFVLQEYIRNPDTAMYCVRVIGNQIYTRMFLFTPYDTTAFKAFVSLGRQQLPRETPQAIRDAALATMSTLGLDTARMDVFMTNNEVKIIDVNSVGSLLPTDQTHNIRVADLIVRYAMEKGT</sequence>